<dbReference type="InterPro" id="IPR050588">
    <property type="entry name" value="WNK_Ser-Thr_kinase"/>
</dbReference>
<protein>
    <submittedName>
        <fullName evidence="2">Uncharacterized protein</fullName>
    </submittedName>
</protein>
<dbReference type="GO" id="GO:0005524">
    <property type="term" value="F:ATP binding"/>
    <property type="evidence" value="ECO:0007669"/>
    <property type="project" value="InterPro"/>
</dbReference>
<proteinExistence type="predicted"/>
<evidence type="ECO:0000313" key="3">
    <source>
        <dbReference type="Proteomes" id="UP000694382"/>
    </source>
</evidence>
<dbReference type="SUPFAM" id="SSF56112">
    <property type="entry name" value="Protein kinase-like (PK-like)"/>
    <property type="match status" value="1"/>
</dbReference>
<dbReference type="InterPro" id="IPR011009">
    <property type="entry name" value="Kinase-like_dom_sf"/>
</dbReference>
<dbReference type="Gene3D" id="1.10.510.10">
    <property type="entry name" value="Transferase(Phosphotransferase) domain 1"/>
    <property type="match status" value="1"/>
</dbReference>
<reference evidence="2" key="2">
    <citation type="submission" date="2025-08" db="UniProtKB">
        <authorList>
            <consortium name="Ensembl"/>
        </authorList>
    </citation>
    <scope>IDENTIFICATION</scope>
</reference>
<accession>A0A8U8C1T9</accession>
<dbReference type="Pfam" id="PF07714">
    <property type="entry name" value="PK_Tyr_Ser-Thr"/>
    <property type="match status" value="1"/>
</dbReference>
<reference evidence="2" key="3">
    <citation type="submission" date="2025-09" db="UniProtKB">
        <authorList>
            <consortium name="Ensembl"/>
        </authorList>
    </citation>
    <scope>IDENTIFICATION</scope>
</reference>
<keyword evidence="3" id="KW-1185">Reference proteome</keyword>
<dbReference type="PANTHER" id="PTHR13902">
    <property type="entry name" value="SERINE/THREONINE-PROTEIN KINASE WNK WITH NO LYSINE -RELATED"/>
    <property type="match status" value="1"/>
</dbReference>
<dbReference type="GO" id="GO:0004672">
    <property type="term" value="F:protein kinase activity"/>
    <property type="evidence" value="ECO:0007669"/>
    <property type="project" value="InterPro"/>
</dbReference>
<reference evidence="2" key="1">
    <citation type="submission" date="2020-02" db="EMBL/GenBank/DDBJ databases">
        <authorList>
            <person name="Enbody D E."/>
            <person name="Pettersson E M."/>
        </authorList>
    </citation>
    <scope>NUCLEOTIDE SEQUENCE [LARGE SCALE GENOMIC DNA]</scope>
</reference>
<evidence type="ECO:0000313" key="2">
    <source>
        <dbReference type="Ensembl" id="ENSCPVP00000001009.2"/>
    </source>
</evidence>
<dbReference type="InterPro" id="IPR001245">
    <property type="entry name" value="Ser-Thr/Tyr_kinase_cat_dom"/>
</dbReference>
<sequence length="800" mass="87264">MAWHGLARPGTAWNSLAARTPSPWHGLASWAPTAWHSLAWPGMAWHGLVQPGTAWYGLARPGMAWHSLAGWALPPGTAWHGPEQPGTGWHGLARPGTAWQGSPPGTGQPLLGRSLPGSPEQALGHPQSLGCPARARSFSAKSFTLTCPARASPSPVPCAPRSSLLTCPAPASSFTLTCPAHPSTSLLTCPVCAPLTCALCPLTCAPLPCAPCPVPCAPSPVPLSPVPSSPVPCAPSPVPRAPLTCAPLPCAPLTCALCPLTCAPLPCAPCPVPCAPQEKIQTMFEQLVLVDHPNIVKLHKYWLDVRDCKARVIFITEYVSSGSLKQFLKKTKKNHKAMNARAWKRWCTQILSALSFLHSCDPPIIHGNLTSDTVFIQHNGLVKIGSVWHRVFANALPDDLRSPMRIEREEQRNLHFFPPEYGQKADGTAVDIFSFGMCALEVRQGAGSPGSLSRGVTGWGCPLSPVWGCPLSLPCPGLFPVPVPWSPRTVLVPVPGRCPCPLSLSLSPPQPVPVPCPCPLSDGCVPCPCPVPVTPPACPCPCPCPRQMAVLEIQTNGDTRVSEEAIARARHSLDDPNMREFILSCLTLNPDRRPSANSLLFHRVLFEVHSLKLLAAHCFINHQYLMPENVVEEKIKELDLNMVMAEIRREGRPGVQWRYSEVSFLELDKFLEDVRNGIYPLMNFAASRPHALPRALSQPQEDPQKAKTPTPEPFDVETRKVVQMQCNMELNEDKSQWHLTLLLILEDKLHRQLSYDLLPTDNSKDLATELVHYGFIHEDDCEKLAAFLESAFHKHRSQAL</sequence>
<dbReference type="InterPro" id="IPR000719">
    <property type="entry name" value="Prot_kinase_dom"/>
</dbReference>
<name>A0A8C3M4T1_GEOPR</name>
<dbReference type="Gene3D" id="3.30.200.20">
    <property type="entry name" value="Phosphorylase Kinase, domain 1"/>
    <property type="match status" value="1"/>
</dbReference>
<dbReference type="AlphaFoldDB" id="A0A8C3M4T1"/>
<dbReference type="PROSITE" id="PS50011">
    <property type="entry name" value="PROTEIN_KINASE_DOM"/>
    <property type="match status" value="1"/>
</dbReference>
<organism evidence="2 3">
    <name type="scientific">Geospiza parvula</name>
    <name type="common">Small tree-finch</name>
    <name type="synonym">Camarhynchus parvulus</name>
    <dbReference type="NCBI Taxonomy" id="87175"/>
    <lineage>
        <taxon>Eukaryota</taxon>
        <taxon>Metazoa</taxon>
        <taxon>Chordata</taxon>
        <taxon>Craniata</taxon>
        <taxon>Vertebrata</taxon>
        <taxon>Euteleostomi</taxon>
        <taxon>Archelosauria</taxon>
        <taxon>Archosauria</taxon>
        <taxon>Dinosauria</taxon>
        <taxon>Saurischia</taxon>
        <taxon>Theropoda</taxon>
        <taxon>Coelurosauria</taxon>
        <taxon>Aves</taxon>
        <taxon>Neognathae</taxon>
        <taxon>Neoaves</taxon>
        <taxon>Telluraves</taxon>
        <taxon>Australaves</taxon>
        <taxon>Passeriformes</taxon>
        <taxon>Thraupidae</taxon>
        <taxon>Camarhynchus</taxon>
    </lineage>
</organism>
<dbReference type="Proteomes" id="UP000694382">
    <property type="component" value="Chromosome 2"/>
</dbReference>
<dbReference type="Ensembl" id="ENSCPVT00000001055.2">
    <property type="protein sequence ID" value="ENSCPVP00000001009.2"/>
    <property type="gene ID" value="ENSCPVG00000000767.2"/>
</dbReference>
<accession>A0A8C3M4T1</accession>
<evidence type="ECO:0000256" key="1">
    <source>
        <dbReference type="SAM" id="MobiDB-lite"/>
    </source>
</evidence>
<feature type="region of interest" description="Disordered" evidence="1">
    <location>
        <begin position="77"/>
        <end position="129"/>
    </location>
</feature>